<dbReference type="EMBL" id="JRKL02003868">
    <property type="protein sequence ID" value="KAF3953987.1"/>
    <property type="molecule type" value="Genomic_DNA"/>
</dbReference>
<organism evidence="2 3">
    <name type="scientific">Castanea mollissima</name>
    <name type="common">Chinese chestnut</name>
    <dbReference type="NCBI Taxonomy" id="60419"/>
    <lineage>
        <taxon>Eukaryota</taxon>
        <taxon>Viridiplantae</taxon>
        <taxon>Streptophyta</taxon>
        <taxon>Embryophyta</taxon>
        <taxon>Tracheophyta</taxon>
        <taxon>Spermatophyta</taxon>
        <taxon>Magnoliopsida</taxon>
        <taxon>eudicotyledons</taxon>
        <taxon>Gunneridae</taxon>
        <taxon>Pentapetalae</taxon>
        <taxon>rosids</taxon>
        <taxon>fabids</taxon>
        <taxon>Fagales</taxon>
        <taxon>Fagaceae</taxon>
        <taxon>Castanea</taxon>
    </lineage>
</organism>
<gene>
    <name evidence="2" type="ORF">CMV_020614</name>
</gene>
<evidence type="ECO:0000256" key="1">
    <source>
        <dbReference type="SAM" id="SignalP"/>
    </source>
</evidence>
<accession>A0A8J4QYP4</accession>
<protein>
    <submittedName>
        <fullName evidence="2">Uncharacterized protein</fullName>
    </submittedName>
</protein>
<feature type="signal peptide" evidence="1">
    <location>
        <begin position="1"/>
        <end position="20"/>
    </location>
</feature>
<dbReference type="Proteomes" id="UP000737018">
    <property type="component" value="Unassembled WGS sequence"/>
</dbReference>
<dbReference type="AlphaFoldDB" id="A0A8J4QYP4"/>
<evidence type="ECO:0000313" key="3">
    <source>
        <dbReference type="Proteomes" id="UP000737018"/>
    </source>
</evidence>
<comment type="caution">
    <text evidence="2">The sequence shown here is derived from an EMBL/GenBank/DDBJ whole genome shotgun (WGS) entry which is preliminary data.</text>
</comment>
<proteinExistence type="predicted"/>
<reference evidence="2" key="1">
    <citation type="submission" date="2020-03" db="EMBL/GenBank/DDBJ databases">
        <title>Castanea mollissima Vanexum genome sequencing.</title>
        <authorList>
            <person name="Staton M."/>
        </authorList>
    </citation>
    <scope>NUCLEOTIDE SEQUENCE</scope>
    <source>
        <tissue evidence="2">Leaf</tissue>
    </source>
</reference>
<name>A0A8J4QYP4_9ROSI</name>
<feature type="chain" id="PRO_5035153697" evidence="1">
    <location>
        <begin position="21"/>
        <end position="82"/>
    </location>
</feature>
<sequence length="82" mass="8974">MIRFSLSLSLSLSLAARVLAQPSLQWVLSNPSSSEINDCGLGKISEEMFERTVDMFEKVAYTQQVGNAFNLTSSAPTPSLMM</sequence>
<keyword evidence="1" id="KW-0732">Signal</keyword>
<keyword evidence="3" id="KW-1185">Reference proteome</keyword>
<evidence type="ECO:0000313" key="2">
    <source>
        <dbReference type="EMBL" id="KAF3953987.1"/>
    </source>
</evidence>
<dbReference type="OrthoDB" id="435275at2759"/>